<keyword evidence="3 6" id="KW-0812">Transmembrane</keyword>
<dbReference type="InterPro" id="IPR019476">
    <property type="entry name" value="T4SS_TraD_DNA-bd"/>
</dbReference>
<name>A0A8B2PMH7_9PROT</name>
<dbReference type="EMBL" id="AWFB01000007">
    <property type="protein sequence ID" value="RAN35018.1"/>
    <property type="molecule type" value="Genomic_DNA"/>
</dbReference>
<evidence type="ECO:0000313" key="10">
    <source>
        <dbReference type="Proteomes" id="UP000249123"/>
    </source>
</evidence>
<dbReference type="CDD" id="cd01127">
    <property type="entry name" value="TrwB_TraG_TraD_VirD4"/>
    <property type="match status" value="1"/>
</dbReference>
<comment type="caution">
    <text evidence="9">The sequence shown here is derived from an EMBL/GenBank/DDBJ whole genome shotgun (WGS) entry which is preliminary data.</text>
</comment>
<dbReference type="Gene3D" id="3.40.50.300">
    <property type="entry name" value="P-loop containing nucleotide triphosphate hydrolases"/>
    <property type="match status" value="2"/>
</dbReference>
<accession>A0A8B2PMH7</accession>
<dbReference type="SUPFAM" id="SSF52540">
    <property type="entry name" value="P-loop containing nucleoside triphosphate hydrolases"/>
    <property type="match status" value="1"/>
</dbReference>
<evidence type="ECO:0000256" key="2">
    <source>
        <dbReference type="ARBA" id="ARBA00022475"/>
    </source>
</evidence>
<dbReference type="AlphaFoldDB" id="A0A8B2PMH7"/>
<feature type="transmembrane region" description="Helical" evidence="6">
    <location>
        <begin position="88"/>
        <end position="108"/>
    </location>
</feature>
<evidence type="ECO:0000256" key="7">
    <source>
        <dbReference type="SAM" id="SignalP"/>
    </source>
</evidence>
<keyword evidence="5 6" id="KW-0472">Membrane</keyword>
<feature type="domain" description="Type IV secretion system coupling protein TraD DNA-binding" evidence="8">
    <location>
        <begin position="155"/>
        <end position="517"/>
    </location>
</feature>
<dbReference type="PANTHER" id="PTHR37937:SF1">
    <property type="entry name" value="CONJUGATIVE TRANSFER: DNA TRANSPORT"/>
    <property type="match status" value="1"/>
</dbReference>
<dbReference type="OrthoDB" id="102453at2"/>
<dbReference type="InterPro" id="IPR051539">
    <property type="entry name" value="T4SS-coupling_protein"/>
</dbReference>
<dbReference type="InterPro" id="IPR027417">
    <property type="entry name" value="P-loop_NTPase"/>
</dbReference>
<evidence type="ECO:0000256" key="4">
    <source>
        <dbReference type="ARBA" id="ARBA00022989"/>
    </source>
</evidence>
<evidence type="ECO:0000259" key="8">
    <source>
        <dbReference type="Pfam" id="PF10412"/>
    </source>
</evidence>
<comment type="subcellular location">
    <subcellularLocation>
        <location evidence="1">Cell membrane</location>
        <topology evidence="1">Multi-pass membrane protein</topology>
    </subcellularLocation>
</comment>
<dbReference type="Proteomes" id="UP000249123">
    <property type="component" value="Unassembled WGS sequence"/>
</dbReference>
<dbReference type="PANTHER" id="PTHR37937">
    <property type="entry name" value="CONJUGATIVE TRANSFER: DNA TRANSPORT"/>
    <property type="match status" value="1"/>
</dbReference>
<protein>
    <recommendedName>
        <fullName evidence="8">Type IV secretion system coupling protein TraD DNA-binding domain-containing protein</fullName>
    </recommendedName>
</protein>
<keyword evidence="4 6" id="KW-1133">Transmembrane helix</keyword>
<keyword evidence="7" id="KW-0732">Signal</keyword>
<reference evidence="9 10" key="1">
    <citation type="submission" date="2013-04" db="EMBL/GenBank/DDBJ databases">
        <title>Hyphomonas sp. T24B3 Genome Sequencing.</title>
        <authorList>
            <person name="Lai Q."/>
            <person name="Shao Z."/>
        </authorList>
    </citation>
    <scope>NUCLEOTIDE SEQUENCE [LARGE SCALE GENOMIC DNA]</scope>
    <source>
        <strain evidence="9 10">T24B3</strain>
    </source>
</reference>
<dbReference type="Pfam" id="PF10412">
    <property type="entry name" value="TrwB_AAD_bind"/>
    <property type="match status" value="1"/>
</dbReference>
<feature type="signal peptide" evidence="7">
    <location>
        <begin position="1"/>
        <end position="21"/>
    </location>
</feature>
<proteinExistence type="predicted"/>
<evidence type="ECO:0000256" key="1">
    <source>
        <dbReference type="ARBA" id="ARBA00004651"/>
    </source>
</evidence>
<evidence type="ECO:0000256" key="3">
    <source>
        <dbReference type="ARBA" id="ARBA00022692"/>
    </source>
</evidence>
<dbReference type="GO" id="GO:0005886">
    <property type="term" value="C:plasma membrane"/>
    <property type="evidence" value="ECO:0007669"/>
    <property type="project" value="UniProtKB-SubCell"/>
</dbReference>
<evidence type="ECO:0000256" key="6">
    <source>
        <dbReference type="SAM" id="Phobius"/>
    </source>
</evidence>
<sequence length="601" mass="66723">MRHLKPILFTFAVLCGAAASGAYKLGFELYPPGTYTEADVYARHDSSFMARCGKARITSLIGDPIGSADWPRCRRILDHYGTTGQFMLRHNAVAVLTGLSLLALIGFVRQTMTARPPPKVIRGRKHLADKTARRALQSLSRRECRRSGSGLEFPPGIPISRDRESRHFLIWGSTGAGKTTAMLHLMLQAIERGDKVLVLDVKGDMTSKLPRIGNIIAPHDARSLQWDIATDCQTPQEARELAARLIPESRSDRIWSDAAREILTACIISLQVRHGGGWGWKDLRKLVVADADALLGIAERYHPEAIQFLKEPSSKTTQSIISTFKAHMNVVSVLAEAWPKSSHGRSFSVREWLRHPSCHPIVLQHDGRFPQLTKSWLSGIIGLLASHAASPAMQESPARRTWLFLDEFPQLERLPHFSTLLDVGRSKGISVVLGAQDLSQIRNTYGHDQADAWIGMIGTHIITRMNLGQSAETTSRLIGQQTVEFYRKSETRSGGQFSTRWTKEREVRPVITPSELSDRLGAFKQGVRALLIGPGEHAYEVTLPYPQLSEVRPGSVLADWTTRPAREIAPLPDLPGTGPTSLLSPEVAQRIRNSFSREHDT</sequence>
<keyword evidence="2" id="KW-1003">Cell membrane</keyword>
<dbReference type="RefSeq" id="WP_051594666.1">
    <property type="nucleotide sequence ID" value="NZ_AWFA01000007.1"/>
</dbReference>
<keyword evidence="10" id="KW-1185">Reference proteome</keyword>
<gene>
    <name evidence="9" type="ORF">HY3_09240</name>
</gene>
<feature type="chain" id="PRO_5032511594" description="Type IV secretion system coupling protein TraD DNA-binding domain-containing protein" evidence="7">
    <location>
        <begin position="22"/>
        <end position="601"/>
    </location>
</feature>
<evidence type="ECO:0000313" key="9">
    <source>
        <dbReference type="EMBL" id="RAN35018.1"/>
    </source>
</evidence>
<evidence type="ECO:0000256" key="5">
    <source>
        <dbReference type="ARBA" id="ARBA00023136"/>
    </source>
</evidence>
<organism evidence="9 10">
    <name type="scientific">Hyphomonas pacifica</name>
    <dbReference type="NCBI Taxonomy" id="1280941"/>
    <lineage>
        <taxon>Bacteria</taxon>
        <taxon>Pseudomonadati</taxon>
        <taxon>Pseudomonadota</taxon>
        <taxon>Alphaproteobacteria</taxon>
        <taxon>Hyphomonadales</taxon>
        <taxon>Hyphomonadaceae</taxon>
        <taxon>Hyphomonas</taxon>
    </lineage>
</organism>